<keyword evidence="1" id="KW-0614">Plasmid</keyword>
<protein>
    <submittedName>
        <fullName evidence="1">Uncharacterized protein</fullName>
    </submittedName>
</protein>
<dbReference type="RefSeq" id="WP_111733926.1">
    <property type="nucleotide sequence ID" value="NZ_CP037902.1"/>
</dbReference>
<reference evidence="1 2" key="1">
    <citation type="submission" date="2019-03" db="EMBL/GenBank/DDBJ databases">
        <title>Comparative insights into the high quality Complete genome sequence of highly metal resistant Cupriavidus metallidurans strain BS1 isolated from a gold-copper mine.</title>
        <authorList>
            <person name="Mazhar H.S."/>
            <person name="Rensing C."/>
        </authorList>
    </citation>
    <scope>NUCLEOTIDE SEQUENCE [LARGE SCALE GENOMIC DNA]</scope>
    <source>
        <strain evidence="1 2">BS1</strain>
        <plasmid evidence="1 2">p1</plasmid>
    </source>
</reference>
<evidence type="ECO:0000313" key="1">
    <source>
        <dbReference type="EMBL" id="QBP14361.1"/>
    </source>
</evidence>
<accession>A0A482J0V0</accession>
<geneLocation type="plasmid" evidence="1">
    <name>p1</name>
</geneLocation>
<dbReference type="OrthoDB" id="8351634at2"/>
<dbReference type="AlphaFoldDB" id="A0A482J0V0"/>
<sequence>MQGQTIIDHWLRLDPAIDMFEKLDSRGAMFCSWSKTERNQRFASLLSSFDLMFGIEGVQQTAGSVSPRELKRWEGVEWPDPNW</sequence>
<name>A0A482J0V0_9BURK</name>
<proteinExistence type="predicted"/>
<evidence type="ECO:0000313" key="2">
    <source>
        <dbReference type="Proteomes" id="UP000253772"/>
    </source>
</evidence>
<dbReference type="EMBL" id="CP037902">
    <property type="protein sequence ID" value="QBP14361.1"/>
    <property type="molecule type" value="Genomic_DNA"/>
</dbReference>
<dbReference type="Proteomes" id="UP000253772">
    <property type="component" value="Plasmid p1"/>
</dbReference>
<organism evidence="1 2">
    <name type="scientific">Cupriavidus metallidurans</name>
    <dbReference type="NCBI Taxonomy" id="119219"/>
    <lineage>
        <taxon>Bacteria</taxon>
        <taxon>Pseudomonadati</taxon>
        <taxon>Pseudomonadota</taxon>
        <taxon>Betaproteobacteria</taxon>
        <taxon>Burkholderiales</taxon>
        <taxon>Burkholderiaceae</taxon>
        <taxon>Cupriavidus</taxon>
    </lineage>
</organism>
<gene>
    <name evidence="1" type="ORF">DDF84_032045</name>
</gene>